<dbReference type="Gene3D" id="3.30.450.40">
    <property type="match status" value="1"/>
</dbReference>
<evidence type="ECO:0000313" key="10">
    <source>
        <dbReference type="EMBL" id="AER57566.1"/>
    </source>
</evidence>
<dbReference type="Gene3D" id="3.30.450.20">
    <property type="entry name" value="PAS domain"/>
    <property type="match status" value="2"/>
</dbReference>
<dbReference type="Gene3D" id="1.10.287.130">
    <property type="match status" value="1"/>
</dbReference>
<dbReference type="SMART" id="SM00091">
    <property type="entry name" value="PAS"/>
    <property type="match status" value="1"/>
</dbReference>
<feature type="modified residue" description="4-aspartylphosphate" evidence="6">
    <location>
        <position position="785"/>
    </location>
</feature>
<keyword evidence="5 10" id="KW-0418">Kinase</keyword>
<dbReference type="InterPro" id="IPR003594">
    <property type="entry name" value="HATPase_dom"/>
</dbReference>
<dbReference type="InterPro" id="IPR003661">
    <property type="entry name" value="HisK_dim/P_dom"/>
</dbReference>
<dbReference type="eggNOG" id="COG0784">
    <property type="taxonomic scope" value="Bacteria"/>
</dbReference>
<evidence type="ECO:0000256" key="3">
    <source>
        <dbReference type="ARBA" id="ARBA00022553"/>
    </source>
</evidence>
<gene>
    <name evidence="10" type="ordered locus">DSC_14610</name>
</gene>
<evidence type="ECO:0000313" key="11">
    <source>
        <dbReference type="Proteomes" id="UP000005870"/>
    </source>
</evidence>
<evidence type="ECO:0000259" key="7">
    <source>
        <dbReference type="PROSITE" id="PS50109"/>
    </source>
</evidence>
<dbReference type="InterPro" id="IPR000700">
    <property type="entry name" value="PAS-assoc_C"/>
</dbReference>
<dbReference type="InterPro" id="IPR035965">
    <property type="entry name" value="PAS-like_dom_sf"/>
</dbReference>
<dbReference type="SMART" id="SM00448">
    <property type="entry name" value="REC"/>
    <property type="match status" value="1"/>
</dbReference>
<dbReference type="InterPro" id="IPR011006">
    <property type="entry name" value="CheY-like_superfamily"/>
</dbReference>
<dbReference type="Proteomes" id="UP000005870">
    <property type="component" value="Chromosome"/>
</dbReference>
<dbReference type="Pfam" id="PF01590">
    <property type="entry name" value="GAF"/>
    <property type="match status" value="1"/>
</dbReference>
<dbReference type="SMART" id="SM00388">
    <property type="entry name" value="HisKA"/>
    <property type="match status" value="1"/>
</dbReference>
<evidence type="ECO:0000256" key="4">
    <source>
        <dbReference type="ARBA" id="ARBA00022679"/>
    </source>
</evidence>
<dbReference type="InterPro" id="IPR000014">
    <property type="entry name" value="PAS"/>
</dbReference>
<reference evidence="10 11" key="1">
    <citation type="journal article" date="2012" name="J. Bacteriol.">
        <title>Complete Genome Sequence of the BTEX-Degrading Bacterium Pseudoxanthomonas spadix BD-a59.</title>
        <authorList>
            <person name="Lee S.H."/>
            <person name="Jin H.M."/>
            <person name="Lee H.J."/>
            <person name="Kim J.M."/>
            <person name="Jeon C.O."/>
        </authorList>
    </citation>
    <scope>NUCLEOTIDE SEQUENCE [LARGE SCALE GENOMIC DNA]</scope>
    <source>
        <strain evidence="10 11">BD-a59</strain>
    </source>
</reference>
<evidence type="ECO:0000256" key="2">
    <source>
        <dbReference type="ARBA" id="ARBA00012438"/>
    </source>
</evidence>
<dbReference type="SUPFAM" id="SSF52172">
    <property type="entry name" value="CheY-like"/>
    <property type="match status" value="1"/>
</dbReference>
<dbReference type="GO" id="GO:0000155">
    <property type="term" value="F:phosphorelay sensor kinase activity"/>
    <property type="evidence" value="ECO:0007669"/>
    <property type="project" value="InterPro"/>
</dbReference>
<evidence type="ECO:0000259" key="9">
    <source>
        <dbReference type="PROSITE" id="PS50113"/>
    </source>
</evidence>
<feature type="domain" description="PAC" evidence="9">
    <location>
        <begin position="104"/>
        <end position="157"/>
    </location>
</feature>
<dbReference type="SUPFAM" id="SSF47384">
    <property type="entry name" value="Homodimeric domain of signal transducing histidine kinase"/>
    <property type="match status" value="1"/>
</dbReference>
<dbReference type="STRING" id="1045855.DSC_14610"/>
<keyword evidence="3 6" id="KW-0597">Phosphoprotein</keyword>
<dbReference type="PROSITE" id="PS50110">
    <property type="entry name" value="RESPONSE_REGULATORY"/>
    <property type="match status" value="1"/>
</dbReference>
<dbReference type="CDD" id="cd18161">
    <property type="entry name" value="REC_hyHK_blue-like"/>
    <property type="match status" value="1"/>
</dbReference>
<dbReference type="EC" id="2.7.13.3" evidence="2"/>
<dbReference type="Gene3D" id="3.30.565.10">
    <property type="entry name" value="Histidine kinase-like ATPase, C-terminal domain"/>
    <property type="match status" value="1"/>
</dbReference>
<dbReference type="HOGENOM" id="CLU_000445_114_51_6"/>
<feature type="domain" description="Response regulatory" evidence="8">
    <location>
        <begin position="735"/>
        <end position="851"/>
    </location>
</feature>
<dbReference type="KEGG" id="psd:DSC_14610"/>
<proteinExistence type="predicted"/>
<sequence length="853" mass="92558">MDGGQLGRLIAQHDWASTSLGPIDDWPDALRTAVALMLQSPVPIVTLWGREGVMIYNDAYSRFAGERHPSLLGSNVREGWGEIASFNDNVVSHVLLGNQPLSYKDMELALNRDGQLRTLWVDLDYSPVLDQTGTPIGVFAIVVETTERVLAQRTIAAERERLAQLFEQAPSFMAVVRGPEHRFELANPAFRRLVGDRAVIGSTLPQVLPDAVDQGYLALLDRVFADGQVYAAQGAPYAMQVHRQAAPVRRVVDFVFQPIKDEQGQPIGIFIEGVDVTDRARAESAREALVALTDAIRDAREPAQLGLLASAILGRALAAGRVGYAHAIESSQVLQVTCEWRAAGIEPLDPMLDLRYGALGSMLETGELVAVEDVCDHPLTQSMAAPLESRQVRALINVPVIEQGRLVAILYVHESQVRHWDEQEIALVREFAERLRTAEQRLHGEAALRHANETLEQRVEQRTRELMDTEAALHQAQKMEAVGQLTGGLAHDFNNLLTAITGGLELLKMRLAQGRTTDLDRYINIAASAAGRAASLTHRLLAFSRRQTLSPKPTDVKQLVNGIEELIQRTVGPSITVETVNAAGLWPSLIDPSQLENAVLNLCINARDAMPDGGRITIETGNRWMDRRTASERGIAPGQYISLSVSDTGTGMPPEVIAKAFDPFFTTKPLGLGTGLGLSMIYGFARQSGGAVSIYSEPDKGSTVSIYLPRYLGEADQPGEAQACGDAPRSLQGETVLVVDDEAAVRVLVTEVLGDLGYAPLEAEDGASGLRILNSDARVDLLVTDVGLPGGMNGRQMADAARVQRPGLKVLFITGYAENAVLSHGHLEPGMHVLTKPFSLDELAGRIRELIAS</sequence>
<name>G7UUU3_PSEUP</name>
<accession>G7UUU3</accession>
<dbReference type="Pfam" id="PF00072">
    <property type="entry name" value="Response_reg"/>
    <property type="match status" value="1"/>
</dbReference>
<dbReference type="InterPro" id="IPR036890">
    <property type="entry name" value="HATPase_C_sf"/>
</dbReference>
<dbReference type="InterPro" id="IPR013656">
    <property type="entry name" value="PAS_4"/>
</dbReference>
<dbReference type="PANTHER" id="PTHR43065:SF42">
    <property type="entry name" value="TWO-COMPONENT SENSOR PPRA"/>
    <property type="match status" value="1"/>
</dbReference>
<dbReference type="Pfam" id="PF08448">
    <property type="entry name" value="PAS_4"/>
    <property type="match status" value="1"/>
</dbReference>
<evidence type="ECO:0000256" key="1">
    <source>
        <dbReference type="ARBA" id="ARBA00000085"/>
    </source>
</evidence>
<dbReference type="Pfam" id="PF00512">
    <property type="entry name" value="HisKA"/>
    <property type="match status" value="1"/>
</dbReference>
<dbReference type="AlphaFoldDB" id="G7UUU3"/>
<dbReference type="RefSeq" id="WP_014161739.1">
    <property type="nucleotide sequence ID" value="NC_016147.2"/>
</dbReference>
<dbReference type="OrthoDB" id="9770473at2"/>
<dbReference type="SMART" id="SM00387">
    <property type="entry name" value="HATPase_c"/>
    <property type="match status" value="1"/>
</dbReference>
<dbReference type="SUPFAM" id="SSF55874">
    <property type="entry name" value="ATPase domain of HSP90 chaperone/DNA topoisomerase II/histidine kinase"/>
    <property type="match status" value="1"/>
</dbReference>
<dbReference type="Gene3D" id="3.40.50.2300">
    <property type="match status" value="1"/>
</dbReference>
<dbReference type="eggNOG" id="COG4191">
    <property type="taxonomic scope" value="Bacteria"/>
</dbReference>
<dbReference type="PANTHER" id="PTHR43065">
    <property type="entry name" value="SENSOR HISTIDINE KINASE"/>
    <property type="match status" value="1"/>
</dbReference>
<dbReference type="PRINTS" id="PR00344">
    <property type="entry name" value="BCTRLSENSOR"/>
</dbReference>
<dbReference type="Pfam" id="PF02518">
    <property type="entry name" value="HATPase_c"/>
    <property type="match status" value="1"/>
</dbReference>
<dbReference type="InterPro" id="IPR001789">
    <property type="entry name" value="Sig_transdc_resp-reg_receiver"/>
</dbReference>
<protein>
    <recommendedName>
        <fullName evidence="2">histidine kinase</fullName>
        <ecNumber evidence="2">2.7.13.3</ecNumber>
    </recommendedName>
</protein>
<dbReference type="CDD" id="cd00082">
    <property type="entry name" value="HisKA"/>
    <property type="match status" value="1"/>
</dbReference>
<dbReference type="InterPro" id="IPR036097">
    <property type="entry name" value="HisK_dim/P_sf"/>
</dbReference>
<evidence type="ECO:0000256" key="5">
    <source>
        <dbReference type="ARBA" id="ARBA00022777"/>
    </source>
</evidence>
<dbReference type="InterPro" id="IPR005467">
    <property type="entry name" value="His_kinase_dom"/>
</dbReference>
<dbReference type="InterPro" id="IPR001610">
    <property type="entry name" value="PAC"/>
</dbReference>
<dbReference type="SMART" id="SM00086">
    <property type="entry name" value="PAC"/>
    <property type="match status" value="2"/>
</dbReference>
<evidence type="ECO:0000256" key="6">
    <source>
        <dbReference type="PROSITE-ProRule" id="PRU00169"/>
    </source>
</evidence>
<dbReference type="EMBL" id="CP003093">
    <property type="protein sequence ID" value="AER57566.1"/>
    <property type="molecule type" value="Genomic_DNA"/>
</dbReference>
<dbReference type="InterPro" id="IPR029016">
    <property type="entry name" value="GAF-like_dom_sf"/>
</dbReference>
<dbReference type="InterPro" id="IPR004358">
    <property type="entry name" value="Sig_transdc_His_kin-like_C"/>
</dbReference>
<keyword evidence="11" id="KW-1185">Reference proteome</keyword>
<dbReference type="SMART" id="SM00065">
    <property type="entry name" value="GAF"/>
    <property type="match status" value="1"/>
</dbReference>
<feature type="domain" description="Histidine kinase" evidence="7">
    <location>
        <begin position="488"/>
        <end position="712"/>
    </location>
</feature>
<dbReference type="PROSITE" id="PS50109">
    <property type="entry name" value="HIS_KIN"/>
    <property type="match status" value="1"/>
</dbReference>
<keyword evidence="4" id="KW-0808">Transferase</keyword>
<dbReference type="SUPFAM" id="SSF55785">
    <property type="entry name" value="PYP-like sensor domain (PAS domain)"/>
    <property type="match status" value="2"/>
</dbReference>
<organism evidence="10 11">
    <name type="scientific">Pseudoxanthomonas spadix (strain BD-a59)</name>
    <dbReference type="NCBI Taxonomy" id="1045855"/>
    <lineage>
        <taxon>Bacteria</taxon>
        <taxon>Pseudomonadati</taxon>
        <taxon>Pseudomonadota</taxon>
        <taxon>Gammaproteobacteria</taxon>
        <taxon>Lysobacterales</taxon>
        <taxon>Lysobacteraceae</taxon>
        <taxon>Pseudoxanthomonas</taxon>
    </lineage>
</organism>
<dbReference type="PROSITE" id="PS50113">
    <property type="entry name" value="PAC"/>
    <property type="match status" value="1"/>
</dbReference>
<evidence type="ECO:0000259" key="8">
    <source>
        <dbReference type="PROSITE" id="PS50110"/>
    </source>
</evidence>
<dbReference type="InterPro" id="IPR003018">
    <property type="entry name" value="GAF"/>
</dbReference>
<comment type="catalytic activity">
    <reaction evidence="1">
        <text>ATP + protein L-histidine = ADP + protein N-phospho-L-histidine.</text>
        <dbReference type="EC" id="2.7.13.3"/>
    </reaction>
</comment>
<dbReference type="SUPFAM" id="SSF55781">
    <property type="entry name" value="GAF domain-like"/>
    <property type="match status" value="1"/>
</dbReference>